<keyword evidence="4" id="KW-0677">Repeat</keyword>
<proteinExistence type="predicted"/>
<organism evidence="6 7">
    <name type="scientific">Heterostelium pallidum (strain ATCC 26659 / Pp 5 / PN500)</name>
    <name type="common">Cellular slime mold</name>
    <name type="synonym">Polysphondylium pallidum</name>
    <dbReference type="NCBI Taxonomy" id="670386"/>
    <lineage>
        <taxon>Eukaryota</taxon>
        <taxon>Amoebozoa</taxon>
        <taxon>Evosea</taxon>
        <taxon>Eumycetozoa</taxon>
        <taxon>Dictyostelia</taxon>
        <taxon>Acytosteliales</taxon>
        <taxon>Acytosteliaceae</taxon>
        <taxon>Heterostelium</taxon>
    </lineage>
</organism>
<sequence length="753" mass="85821">MKPTTTSPSSSPPLTKFNKNLESCNHKQHPKDQVLTTPKYILLFDHMMSISSGNNSGNYTSSSLSTPYNYHVTELHHERTTENYSPFTFNSNSEYQLHLKQQQQQQLYQKQLQQQQQQQLQQQYYQLQQLQQQQQQLQQQSQSPSHPLKRQPSLPIFTSSSSSSASSSASSSFSTSSKTPTRNIPIQLQQQSLSSQPVSSSASSSSSAKNSNSKRSSSTTTTPKSKLTHSKSVCSLSNTANNTPIHLNSNIYSTSMSAPPFIPTTNQAPLQSSSSAPSSRQKIRKAPSFSGYPNHNSSETTKVFDYKFIMEQSNAKEPCNVVALELPNSKIQKVNSNRFELFDKLNYLDLNNNIVQFNSLSIFPNLNELYLSNNFIQNLDHNGFFNLTKLDLSHNLIDSNHVSGLMKIPKLVCLNLSFNNIKTLPESLAEFVSLETLNLEYNHLGQKNTMESLSTIPNQIIMLLKQHQQQQQLKQQQQQQQQMMNTFTYPPKDKKKQPTSPTPMFNSNSSNNNSHLSLSTGKISSSTSYASLQQHLPYTVDSNNNGNNNNSSYYYHSPKLNASEPIFYRHQYHSDSEFGYEPFTPYKPPNPQQQQQQQQQQQPNTSFEQPIFYLNQQQQHTDIGDNDSHYNDIVSNHIEHNILNNTTIITPTKNNQTNNNNNNNLSNELNNSSNYNNSIDEFVQTSLSQLQLNQQSQQEEEQDITQLGLYNQDLEEEDFINEQEEMEFYKNVAEPSYFKNNVTNELILHINNN</sequence>
<feature type="compositionally biased region" description="Low complexity" evidence="5">
    <location>
        <begin position="1"/>
        <end position="15"/>
    </location>
</feature>
<dbReference type="SMART" id="SM00369">
    <property type="entry name" value="LRR_TYP"/>
    <property type="match status" value="2"/>
</dbReference>
<dbReference type="InterPro" id="IPR032675">
    <property type="entry name" value="LRR_dom_sf"/>
</dbReference>
<feature type="region of interest" description="Disordered" evidence="5">
    <location>
        <begin position="652"/>
        <end position="676"/>
    </location>
</feature>
<feature type="compositionally biased region" description="Low complexity" evidence="5">
    <location>
        <begin position="157"/>
        <end position="177"/>
    </location>
</feature>
<keyword evidence="3" id="KW-0433">Leucine-rich repeat</keyword>
<dbReference type="GeneID" id="31360259"/>
<dbReference type="GO" id="GO:0005737">
    <property type="term" value="C:cytoplasm"/>
    <property type="evidence" value="ECO:0007669"/>
    <property type="project" value="UniProtKB-SubCell"/>
</dbReference>
<dbReference type="InterPro" id="IPR001611">
    <property type="entry name" value="Leu-rich_rpt"/>
</dbReference>
<evidence type="ECO:0000256" key="4">
    <source>
        <dbReference type="ARBA" id="ARBA00022737"/>
    </source>
</evidence>
<feature type="compositionally biased region" description="Low complexity" evidence="5">
    <location>
        <begin position="592"/>
        <end position="604"/>
    </location>
</feature>
<feature type="region of interest" description="Disordered" evidence="5">
    <location>
        <begin position="577"/>
        <end position="605"/>
    </location>
</feature>
<dbReference type="InterPro" id="IPR003591">
    <property type="entry name" value="Leu-rich_rpt_typical-subtyp"/>
</dbReference>
<protein>
    <recommendedName>
        <fullName evidence="8">Leucine-rich repeat-containing protein</fullName>
    </recommendedName>
</protein>
<evidence type="ECO:0000256" key="3">
    <source>
        <dbReference type="ARBA" id="ARBA00022614"/>
    </source>
</evidence>
<feature type="region of interest" description="Disordered" evidence="5">
    <location>
        <begin position="488"/>
        <end position="521"/>
    </location>
</feature>
<dbReference type="Proteomes" id="UP000001396">
    <property type="component" value="Unassembled WGS sequence"/>
</dbReference>
<feature type="region of interest" description="Disordered" evidence="5">
    <location>
        <begin position="258"/>
        <end position="294"/>
    </location>
</feature>
<dbReference type="SUPFAM" id="SSF52058">
    <property type="entry name" value="L domain-like"/>
    <property type="match status" value="1"/>
</dbReference>
<comment type="subcellular location">
    <subcellularLocation>
        <location evidence="1">Cytoplasm</location>
    </subcellularLocation>
</comment>
<feature type="compositionally biased region" description="Low complexity" evidence="5">
    <location>
        <begin position="267"/>
        <end position="279"/>
    </location>
</feature>
<dbReference type="EMBL" id="ADBJ01000020">
    <property type="protein sequence ID" value="EFA82347.1"/>
    <property type="molecule type" value="Genomic_DNA"/>
</dbReference>
<dbReference type="RefSeq" id="XP_020434464.1">
    <property type="nucleotide sequence ID" value="XM_020575669.1"/>
</dbReference>
<comment type="caution">
    <text evidence="6">The sequence shown here is derived from an EMBL/GenBank/DDBJ whole genome shotgun (WGS) entry which is preliminary data.</text>
</comment>
<reference evidence="6 7" key="1">
    <citation type="journal article" date="2011" name="Genome Res.">
        <title>Phylogeny-wide analysis of social amoeba genomes highlights ancient origins for complex intercellular communication.</title>
        <authorList>
            <person name="Heidel A.J."/>
            <person name="Lawal H.M."/>
            <person name="Felder M."/>
            <person name="Schilde C."/>
            <person name="Helps N.R."/>
            <person name="Tunggal B."/>
            <person name="Rivero F."/>
            <person name="John U."/>
            <person name="Schleicher M."/>
            <person name="Eichinger L."/>
            <person name="Platzer M."/>
            <person name="Noegel A.A."/>
            <person name="Schaap P."/>
            <person name="Gloeckner G."/>
        </authorList>
    </citation>
    <scope>NUCLEOTIDE SEQUENCE [LARGE SCALE GENOMIC DNA]</scope>
    <source>
        <strain evidence="7">ATCC 26659 / Pp 5 / PN500</strain>
    </source>
</reference>
<dbReference type="PANTHER" id="PTHR22710">
    <property type="entry name" value="X-RAY RADIATION RESISTANCE ASSOCIATED PROTEIN 1 XRRA1"/>
    <property type="match status" value="1"/>
</dbReference>
<feature type="compositionally biased region" description="Low complexity" evidence="5">
    <location>
        <begin position="187"/>
        <end position="225"/>
    </location>
</feature>
<dbReference type="GO" id="GO:0005634">
    <property type="term" value="C:nucleus"/>
    <property type="evidence" value="ECO:0007669"/>
    <property type="project" value="TreeGrafter"/>
</dbReference>
<keyword evidence="2" id="KW-0963">Cytoplasm</keyword>
<dbReference type="InParanoid" id="D3B8H9"/>
<feature type="compositionally biased region" description="Low complexity" evidence="5">
    <location>
        <begin position="506"/>
        <end position="521"/>
    </location>
</feature>
<name>D3B8H9_HETP5</name>
<evidence type="ECO:0000256" key="1">
    <source>
        <dbReference type="ARBA" id="ARBA00004496"/>
    </source>
</evidence>
<dbReference type="AlphaFoldDB" id="D3B8H9"/>
<dbReference type="Gene3D" id="3.80.10.10">
    <property type="entry name" value="Ribonuclease Inhibitor"/>
    <property type="match status" value="1"/>
</dbReference>
<keyword evidence="7" id="KW-1185">Reference proteome</keyword>
<evidence type="ECO:0008006" key="8">
    <source>
        <dbReference type="Google" id="ProtNLM"/>
    </source>
</evidence>
<accession>D3B8H9</accession>
<evidence type="ECO:0000313" key="7">
    <source>
        <dbReference type="Proteomes" id="UP000001396"/>
    </source>
</evidence>
<evidence type="ECO:0000256" key="2">
    <source>
        <dbReference type="ARBA" id="ARBA00022490"/>
    </source>
</evidence>
<dbReference type="PROSITE" id="PS51450">
    <property type="entry name" value="LRR"/>
    <property type="match status" value="2"/>
</dbReference>
<dbReference type="STRING" id="670386.D3B8H9"/>
<evidence type="ECO:0000313" key="6">
    <source>
        <dbReference type="EMBL" id="EFA82347.1"/>
    </source>
</evidence>
<feature type="region of interest" description="Disordered" evidence="5">
    <location>
        <begin position="1"/>
        <end position="32"/>
    </location>
</feature>
<feature type="region of interest" description="Disordered" evidence="5">
    <location>
        <begin position="137"/>
        <end position="240"/>
    </location>
</feature>
<dbReference type="PANTHER" id="PTHR22710:SF2">
    <property type="entry name" value="X-RAY RADIATION RESISTANCE-ASSOCIATED PROTEIN 1"/>
    <property type="match status" value="1"/>
</dbReference>
<gene>
    <name evidence="6" type="ORF">PPL_04772</name>
</gene>
<dbReference type="Pfam" id="PF13855">
    <property type="entry name" value="LRR_8"/>
    <property type="match status" value="1"/>
</dbReference>
<evidence type="ECO:0000256" key="5">
    <source>
        <dbReference type="SAM" id="MobiDB-lite"/>
    </source>
</evidence>